<evidence type="ECO:0000313" key="1">
    <source>
        <dbReference type="EMBL" id="RUT08789.1"/>
    </source>
</evidence>
<evidence type="ECO:0008006" key="3">
    <source>
        <dbReference type="Google" id="ProtNLM"/>
    </source>
</evidence>
<name>A0A3S1CQU7_9CYAN</name>
<protein>
    <recommendedName>
        <fullName evidence="3">DUF1822 domain-containing protein</fullName>
    </recommendedName>
</protein>
<dbReference type="RefSeq" id="WP_127079197.1">
    <property type="nucleotide sequence ID" value="NZ_RSCL01000002.1"/>
</dbReference>
<gene>
    <name evidence="1" type="ORF">DSM106972_008420</name>
</gene>
<sequence>MVLGFNELSVIYSEHLWLKLSEQQKEEAWMLSNQDCYSCEVTRWNAFLNCLSLNTFLSYLKGDPDFENIYKVLPLVENLDSIWEFVNGTLITVDETKLVLIPSDKSNISHFYIPQEWVDIPNWVARYYLAVQINLDEGWLRIWGCASHQQIREKACFDSADKVYCLSREELVADINVMWVAQKFLPWQELEFKPLPQLSVTYIEQLLSKHLHTNSYVLRLGVPFEEWSILLSSDELRQDLYQQCLNNSQIKQFQNLKIETNLCKWLENAFINGWYALDTLLSQQGKSLTVQFRRDMVLNEVLIKGAKLIDLGMNLNNSKFILLVGISPKIDDRYSICVQLHPANDNNYLPSQIKLVLLSSRGEVLQESVSRSYDHYIQLKRFKSLAEINFSIQVVHGYATITEDFVLKQFVSE</sequence>
<proteinExistence type="predicted"/>
<dbReference type="InterPro" id="IPR014951">
    <property type="entry name" value="DUF1822"/>
</dbReference>
<reference evidence="1" key="2">
    <citation type="journal article" date="2019" name="Genome Biol. Evol.">
        <title>Day and night: Metabolic profiles and evolutionary relationships of six axenic non-marine cyanobacteria.</title>
        <authorList>
            <person name="Will S.E."/>
            <person name="Henke P."/>
            <person name="Boedeker C."/>
            <person name="Huang S."/>
            <person name="Brinkmann H."/>
            <person name="Rohde M."/>
            <person name="Jarek M."/>
            <person name="Friedl T."/>
            <person name="Seufert S."/>
            <person name="Schumacher M."/>
            <person name="Overmann J."/>
            <person name="Neumann-Schaal M."/>
            <person name="Petersen J."/>
        </authorList>
    </citation>
    <scope>NUCLEOTIDE SEQUENCE [LARGE SCALE GENOMIC DNA]</scope>
    <source>
        <strain evidence="1">PCC 7102</strain>
    </source>
</reference>
<dbReference type="OrthoDB" id="526290at2"/>
<accession>A0A3S1CQU7</accession>
<dbReference type="Proteomes" id="UP000271624">
    <property type="component" value="Unassembled WGS sequence"/>
</dbReference>
<dbReference type="AlphaFoldDB" id="A0A3S1CQU7"/>
<evidence type="ECO:0000313" key="2">
    <source>
        <dbReference type="Proteomes" id="UP000271624"/>
    </source>
</evidence>
<reference evidence="1" key="1">
    <citation type="submission" date="2018-12" db="EMBL/GenBank/DDBJ databases">
        <authorList>
            <person name="Will S."/>
            <person name="Neumann-Schaal M."/>
            <person name="Henke P."/>
        </authorList>
    </citation>
    <scope>NUCLEOTIDE SEQUENCE</scope>
    <source>
        <strain evidence="1">PCC 7102</strain>
    </source>
</reference>
<dbReference type="Pfam" id="PF08852">
    <property type="entry name" value="DUF1822"/>
    <property type="match status" value="1"/>
</dbReference>
<dbReference type="EMBL" id="RSCL01000002">
    <property type="protein sequence ID" value="RUT08789.1"/>
    <property type="molecule type" value="Genomic_DNA"/>
</dbReference>
<organism evidence="1 2">
    <name type="scientific">Dulcicalothrix desertica PCC 7102</name>
    <dbReference type="NCBI Taxonomy" id="232991"/>
    <lineage>
        <taxon>Bacteria</taxon>
        <taxon>Bacillati</taxon>
        <taxon>Cyanobacteriota</taxon>
        <taxon>Cyanophyceae</taxon>
        <taxon>Nostocales</taxon>
        <taxon>Calotrichaceae</taxon>
        <taxon>Dulcicalothrix</taxon>
    </lineage>
</organism>
<comment type="caution">
    <text evidence="1">The sequence shown here is derived from an EMBL/GenBank/DDBJ whole genome shotgun (WGS) entry which is preliminary data.</text>
</comment>
<keyword evidence="2" id="KW-1185">Reference proteome</keyword>